<dbReference type="PANTHER" id="PTHR12835">
    <property type="entry name" value="BIOTIN PROTEIN LIGASE"/>
    <property type="match status" value="1"/>
</dbReference>
<dbReference type="EMBL" id="JBHSAB010000001">
    <property type="protein sequence ID" value="MFC3907934.1"/>
    <property type="molecule type" value="Genomic_DNA"/>
</dbReference>
<evidence type="ECO:0000313" key="7">
    <source>
        <dbReference type="Proteomes" id="UP001595758"/>
    </source>
</evidence>
<sequence length="330" mass="36800">MKKFTALQLSLLQQLGDGHCHSGSELGRKTGVSRTAIWKQISQLTNWGLGINRLPQQGYQFDKPFIPLDETQILARLADKNLQQPVNIHCFAEIDSTNQFLKELPLSSDLVICCAETQTRGRGRFGRSWISPFGENIYFSSRWRLDCCLSKLSGLSLVVSLAVSDCLRNYGIGDEVKIKWPNDLLWQHKKLCGILIEIVAESNDCAQIIIGIGLNVNGTPSAQQCYEKPACSLHEISGRLFDRNQIIADLLAALDRYMQRFLAEGFGRFIEEWNKTDYLAGNRVTLTHYGNQITGMITGVNEQGQLCLLNDAGEAVSFSSGDTSLQQPQP</sequence>
<comment type="caution">
    <text evidence="6">The sequence shown here is derived from an EMBL/GenBank/DDBJ whole genome shotgun (WGS) entry which is preliminary data.</text>
</comment>
<feature type="domain" description="BPL/LPL catalytic" evidence="5">
    <location>
        <begin position="73"/>
        <end position="262"/>
    </location>
</feature>
<dbReference type="InterPro" id="IPR030855">
    <property type="entry name" value="Bifunct_BirA"/>
</dbReference>
<protein>
    <recommendedName>
        <fullName evidence="4">Bifunctional ligase/repressor BirA</fullName>
    </recommendedName>
    <alternativeName>
        <fullName evidence="4">Biotin operon repressor</fullName>
    </alternativeName>
    <alternativeName>
        <fullName evidence="4">Biotin--[acetyl-CoA-carboxylase] ligase</fullName>
        <ecNumber evidence="4">6.3.4.15</ecNumber>
    </alternativeName>
    <alternativeName>
        <fullName evidence="4">Biotin--protein ligase</fullName>
    </alternativeName>
    <alternativeName>
        <fullName evidence="4">Biotin-[acetyl-CoA carboxylase] synthetase</fullName>
    </alternativeName>
</protein>
<keyword evidence="4" id="KW-0238">DNA-binding</keyword>
<dbReference type="Gene3D" id="2.30.30.100">
    <property type="match status" value="1"/>
</dbReference>
<dbReference type="InterPro" id="IPR013196">
    <property type="entry name" value="HTH_11"/>
</dbReference>
<keyword evidence="1 4" id="KW-0436">Ligase</keyword>
<dbReference type="InterPro" id="IPR003142">
    <property type="entry name" value="BPL_C"/>
</dbReference>
<keyword evidence="4" id="KW-0547">Nucleotide-binding</keyword>
<comment type="similarity">
    <text evidence="4">Belongs to the biotin--protein ligase family.</text>
</comment>
<dbReference type="CDD" id="cd16442">
    <property type="entry name" value="BPL"/>
    <property type="match status" value="1"/>
</dbReference>
<dbReference type="InterPro" id="IPR004408">
    <property type="entry name" value="Biotin_CoA_COase_ligase"/>
</dbReference>
<feature type="binding site" evidence="4">
    <location>
        <begin position="122"/>
        <end position="124"/>
    </location>
    <ligand>
        <name>biotin</name>
        <dbReference type="ChEBI" id="CHEBI:57586"/>
    </ligand>
</feature>
<keyword evidence="4" id="KW-0805">Transcription regulation</keyword>
<dbReference type="InterPro" id="IPR036390">
    <property type="entry name" value="WH_DNA-bd_sf"/>
</dbReference>
<dbReference type="PANTHER" id="PTHR12835:SF5">
    <property type="entry name" value="BIOTIN--PROTEIN LIGASE"/>
    <property type="match status" value="1"/>
</dbReference>
<dbReference type="EC" id="6.3.4.15" evidence="4"/>
<proteinExistence type="inferred from homology"/>
<dbReference type="Gene3D" id="1.10.10.10">
    <property type="entry name" value="Winged helix-like DNA-binding domain superfamily/Winged helix DNA-binding domain"/>
    <property type="match status" value="1"/>
</dbReference>
<evidence type="ECO:0000313" key="6">
    <source>
        <dbReference type="EMBL" id="MFC3907934.1"/>
    </source>
</evidence>
<keyword evidence="7" id="KW-1185">Reference proteome</keyword>
<dbReference type="InterPro" id="IPR036388">
    <property type="entry name" value="WH-like_DNA-bd_sf"/>
</dbReference>
<dbReference type="GO" id="GO:0004077">
    <property type="term" value="F:biotin--[biotin carboxyl-carrier protein] ligase activity"/>
    <property type="evidence" value="ECO:0007669"/>
    <property type="project" value="UniProtKB-EC"/>
</dbReference>
<dbReference type="Pfam" id="PF08279">
    <property type="entry name" value="HTH_11"/>
    <property type="match status" value="1"/>
</dbReference>
<comment type="catalytic activity">
    <reaction evidence="3 4">
        <text>biotin + L-lysyl-[protein] + ATP = N(6)-biotinyl-L-lysyl-[protein] + AMP + diphosphate + H(+)</text>
        <dbReference type="Rhea" id="RHEA:11756"/>
        <dbReference type="Rhea" id="RHEA-COMP:9752"/>
        <dbReference type="Rhea" id="RHEA-COMP:10505"/>
        <dbReference type="ChEBI" id="CHEBI:15378"/>
        <dbReference type="ChEBI" id="CHEBI:29969"/>
        <dbReference type="ChEBI" id="CHEBI:30616"/>
        <dbReference type="ChEBI" id="CHEBI:33019"/>
        <dbReference type="ChEBI" id="CHEBI:57586"/>
        <dbReference type="ChEBI" id="CHEBI:83144"/>
        <dbReference type="ChEBI" id="CHEBI:456215"/>
        <dbReference type="EC" id="6.3.4.15"/>
    </reaction>
</comment>
<dbReference type="SUPFAM" id="SSF46785">
    <property type="entry name" value="Winged helix' DNA-binding domain"/>
    <property type="match status" value="1"/>
</dbReference>
<feature type="binding site" evidence="4">
    <location>
        <position position="118"/>
    </location>
    <ligand>
        <name>biotin</name>
        <dbReference type="ChEBI" id="CHEBI:57586"/>
    </ligand>
</feature>
<keyword evidence="4" id="KW-0067">ATP-binding</keyword>
<keyword evidence="4" id="KW-0678">Repressor</keyword>
<keyword evidence="4" id="KW-0804">Transcription</keyword>
<evidence type="ECO:0000256" key="3">
    <source>
        <dbReference type="ARBA" id="ARBA00047846"/>
    </source>
</evidence>
<dbReference type="PROSITE" id="PS51733">
    <property type="entry name" value="BPL_LPL_CATALYTIC"/>
    <property type="match status" value="1"/>
</dbReference>
<name>A0ABV8CCQ2_9GAMM</name>
<dbReference type="Gene3D" id="3.30.930.10">
    <property type="entry name" value="Bira Bifunctional Protein, Domain 2"/>
    <property type="match status" value="1"/>
</dbReference>
<dbReference type="Pfam" id="PF02237">
    <property type="entry name" value="BPL_C"/>
    <property type="match status" value="1"/>
</dbReference>
<evidence type="ECO:0000256" key="1">
    <source>
        <dbReference type="ARBA" id="ARBA00022598"/>
    </source>
</evidence>
<dbReference type="Proteomes" id="UP001595758">
    <property type="component" value="Unassembled WGS sequence"/>
</dbReference>
<comment type="function">
    <text evidence="4">Acts both as a biotin--[acetyl-CoA-carboxylase] ligase and a biotin-operon repressor. In the presence of ATP, BirA activates biotin to form the BirA-biotinyl-5'-adenylate (BirA-bio-5'-AMP or holoBirA) complex. HoloBirA can either transfer the biotinyl moiety to the biotin carboxyl carrier protein (BCCP) subunit of acetyl-CoA carboxylase, or bind to the biotin operator site and inhibit transcription of the operon.</text>
</comment>
<accession>A0ABV8CCQ2</accession>
<organism evidence="6 7">
    <name type="scientific">Legionella dresdenensis</name>
    <dbReference type="NCBI Taxonomy" id="450200"/>
    <lineage>
        <taxon>Bacteria</taxon>
        <taxon>Pseudomonadati</taxon>
        <taxon>Pseudomonadota</taxon>
        <taxon>Gammaproteobacteria</taxon>
        <taxon>Legionellales</taxon>
        <taxon>Legionellaceae</taxon>
        <taxon>Legionella</taxon>
    </lineage>
</organism>
<reference evidence="7" key="1">
    <citation type="journal article" date="2019" name="Int. J. Syst. Evol. Microbiol.">
        <title>The Global Catalogue of Microorganisms (GCM) 10K type strain sequencing project: providing services to taxonomists for standard genome sequencing and annotation.</title>
        <authorList>
            <consortium name="The Broad Institute Genomics Platform"/>
            <consortium name="The Broad Institute Genome Sequencing Center for Infectious Disease"/>
            <person name="Wu L."/>
            <person name="Ma J."/>
        </authorList>
    </citation>
    <scope>NUCLEOTIDE SEQUENCE [LARGE SCALE GENOMIC DNA]</scope>
    <source>
        <strain evidence="7">CCUG 59858</strain>
    </source>
</reference>
<feature type="binding site" evidence="4">
    <location>
        <begin position="96"/>
        <end position="98"/>
    </location>
    <ligand>
        <name>biotin</name>
        <dbReference type="ChEBI" id="CHEBI:57586"/>
    </ligand>
</feature>
<dbReference type="SUPFAM" id="SSF55681">
    <property type="entry name" value="Class II aaRS and biotin synthetases"/>
    <property type="match status" value="1"/>
</dbReference>
<dbReference type="Pfam" id="PF03099">
    <property type="entry name" value="BPL_LplA_LipB"/>
    <property type="match status" value="1"/>
</dbReference>
<dbReference type="RefSeq" id="WP_382340725.1">
    <property type="nucleotide sequence ID" value="NZ_JBHSAB010000001.1"/>
</dbReference>
<evidence type="ECO:0000259" key="5">
    <source>
        <dbReference type="PROSITE" id="PS51733"/>
    </source>
</evidence>
<feature type="binding site" evidence="4">
    <location>
        <position position="190"/>
    </location>
    <ligand>
        <name>biotin</name>
        <dbReference type="ChEBI" id="CHEBI:57586"/>
    </ligand>
</feature>
<gene>
    <name evidence="4" type="primary">birA</name>
    <name evidence="6" type="ORF">ACFORL_02410</name>
</gene>
<feature type="DNA-binding region" description="H-T-H motif" evidence="4">
    <location>
        <begin position="23"/>
        <end position="42"/>
    </location>
</feature>
<dbReference type="InterPro" id="IPR045864">
    <property type="entry name" value="aa-tRNA-synth_II/BPL/LPL"/>
</dbReference>
<evidence type="ECO:0000256" key="2">
    <source>
        <dbReference type="ARBA" id="ARBA00023267"/>
    </source>
</evidence>
<dbReference type="InterPro" id="IPR004143">
    <property type="entry name" value="BPL_LPL_catalytic"/>
</dbReference>
<dbReference type="HAMAP" id="MF_00978">
    <property type="entry name" value="Bifunct_BirA"/>
    <property type="match status" value="1"/>
</dbReference>
<evidence type="ECO:0000256" key="4">
    <source>
        <dbReference type="HAMAP-Rule" id="MF_00978"/>
    </source>
</evidence>
<dbReference type="NCBIfam" id="TIGR00121">
    <property type="entry name" value="birA_ligase"/>
    <property type="match status" value="1"/>
</dbReference>
<keyword evidence="2 4" id="KW-0092">Biotin</keyword>